<dbReference type="PANTHER" id="PTHR12526:SF609">
    <property type="entry name" value="LIPOPOLYSACCHARIDE BIOSYNTHESIS PROTEIN"/>
    <property type="match status" value="1"/>
</dbReference>
<sequence>MNILIITQYFYPENFKSNDLAFELKNRGHNVTVLTGIPNYPEGKIFDGYGFFKNKKQVINGVRVIRSLLLPRGKGGGLRLFTNYYSFAFFASIKAFFLGINNRFDAIIVHEPSPITQYYPALLMNKLWKIPVYFWVMDLWPESLSIAGGIKNKFILNYYSKVIKNFYKNAEKLLVTSKGFRSAINEKGDFDDKIVYFPNWAEDSISDGNKDFPIPKMPDGFKVMFAGNIGEAQDLENIMKAAVQLKANKNIKFILVGDGRKMPFVKNFIEEHKLTDTVSVMGRFPVEAMSSFFDKADIMLVTLKDDPIFNLTVPAKLQAYMSASKPVIAMLNGEGAQNVIDAECGFVVAAGDYSSLAKTILTASELSYEQLQKLGSNSRKYYEMNFKMSACISNLESIISKEN</sequence>
<dbReference type="Pfam" id="PF00534">
    <property type="entry name" value="Glycos_transf_1"/>
    <property type="match status" value="1"/>
</dbReference>
<dbReference type="Proteomes" id="UP001225072">
    <property type="component" value="Unassembled WGS sequence"/>
</dbReference>
<gene>
    <name evidence="3" type="ORF">QE404_000277</name>
</gene>
<dbReference type="EMBL" id="JAUTAL010000001">
    <property type="protein sequence ID" value="MDQ1095130.1"/>
    <property type="molecule type" value="Genomic_DNA"/>
</dbReference>
<protein>
    <submittedName>
        <fullName evidence="3">Glycosyltransferase involved in cell wall biosynthesis</fullName>
    </submittedName>
</protein>
<comment type="caution">
    <text evidence="3">The sequence shown here is derived from an EMBL/GenBank/DDBJ whole genome shotgun (WGS) entry which is preliminary data.</text>
</comment>
<name>A0ABU0TDI4_9FLAO</name>
<proteinExistence type="predicted"/>
<dbReference type="CDD" id="cd03794">
    <property type="entry name" value="GT4_WbuB-like"/>
    <property type="match status" value="1"/>
</dbReference>
<dbReference type="Gene3D" id="3.40.50.2000">
    <property type="entry name" value="Glycogen Phosphorylase B"/>
    <property type="match status" value="2"/>
</dbReference>
<evidence type="ECO:0000313" key="4">
    <source>
        <dbReference type="Proteomes" id="UP001225072"/>
    </source>
</evidence>
<dbReference type="SUPFAM" id="SSF53756">
    <property type="entry name" value="UDP-Glycosyltransferase/glycogen phosphorylase"/>
    <property type="match status" value="1"/>
</dbReference>
<evidence type="ECO:0000259" key="1">
    <source>
        <dbReference type="Pfam" id="PF00534"/>
    </source>
</evidence>
<keyword evidence="4" id="KW-1185">Reference proteome</keyword>
<feature type="domain" description="Glycosyl transferase family 1" evidence="1">
    <location>
        <begin position="215"/>
        <end position="380"/>
    </location>
</feature>
<accession>A0ABU0TDI4</accession>
<dbReference type="PANTHER" id="PTHR12526">
    <property type="entry name" value="GLYCOSYLTRANSFERASE"/>
    <property type="match status" value="1"/>
</dbReference>
<dbReference type="InterPro" id="IPR001296">
    <property type="entry name" value="Glyco_trans_1"/>
</dbReference>
<feature type="domain" description="Glycosyltransferase subfamily 4-like N-terminal" evidence="2">
    <location>
        <begin position="19"/>
        <end position="200"/>
    </location>
</feature>
<evidence type="ECO:0000259" key="2">
    <source>
        <dbReference type="Pfam" id="PF13579"/>
    </source>
</evidence>
<dbReference type="InterPro" id="IPR028098">
    <property type="entry name" value="Glyco_trans_4-like_N"/>
</dbReference>
<organism evidence="3 4">
    <name type="scientific">Chryseobacterium camelliae</name>
    <dbReference type="NCBI Taxonomy" id="1265445"/>
    <lineage>
        <taxon>Bacteria</taxon>
        <taxon>Pseudomonadati</taxon>
        <taxon>Bacteroidota</taxon>
        <taxon>Flavobacteriia</taxon>
        <taxon>Flavobacteriales</taxon>
        <taxon>Weeksellaceae</taxon>
        <taxon>Chryseobacterium group</taxon>
        <taxon>Chryseobacterium</taxon>
    </lineage>
</organism>
<evidence type="ECO:0000313" key="3">
    <source>
        <dbReference type="EMBL" id="MDQ1095130.1"/>
    </source>
</evidence>
<dbReference type="Pfam" id="PF13579">
    <property type="entry name" value="Glyco_trans_4_4"/>
    <property type="match status" value="1"/>
</dbReference>
<reference evidence="3 4" key="1">
    <citation type="submission" date="2023-07" db="EMBL/GenBank/DDBJ databases">
        <title>Functional and genomic diversity of the sorghum phyllosphere microbiome.</title>
        <authorList>
            <person name="Shade A."/>
        </authorList>
    </citation>
    <scope>NUCLEOTIDE SEQUENCE [LARGE SCALE GENOMIC DNA]</scope>
    <source>
        <strain evidence="3 4">SORGH_AS_1064</strain>
    </source>
</reference>
<dbReference type="RefSeq" id="WP_307445639.1">
    <property type="nucleotide sequence ID" value="NZ_JAUTAL010000001.1"/>
</dbReference>